<evidence type="ECO:0000256" key="2">
    <source>
        <dbReference type="ARBA" id="ARBA00010388"/>
    </source>
</evidence>
<dbReference type="Pfam" id="PF00420">
    <property type="entry name" value="Oxidored_q2"/>
    <property type="match status" value="1"/>
</dbReference>
<organism evidence="8 9">
    <name type="scientific">Vibrio mytili</name>
    <dbReference type="NCBI Taxonomy" id="50718"/>
    <lineage>
        <taxon>Bacteria</taxon>
        <taxon>Pseudomonadati</taxon>
        <taxon>Pseudomonadota</taxon>
        <taxon>Gammaproteobacteria</taxon>
        <taxon>Vibrionales</taxon>
        <taxon>Vibrionaceae</taxon>
        <taxon>Vibrio</taxon>
    </lineage>
</organism>
<evidence type="ECO:0000313" key="9">
    <source>
        <dbReference type="Proteomes" id="UP000031977"/>
    </source>
</evidence>
<dbReference type="GO" id="GO:0005886">
    <property type="term" value="C:plasma membrane"/>
    <property type="evidence" value="ECO:0007669"/>
    <property type="project" value="UniProtKB-SubCell"/>
</dbReference>
<dbReference type="RefSeq" id="WP_041153981.1">
    <property type="nucleotide sequence ID" value="NZ_CBCRVP010000022.1"/>
</dbReference>
<keyword evidence="6 7" id="KW-0472">Membrane</keyword>
<dbReference type="EMBL" id="JXOK01000004">
    <property type="protein sequence ID" value="KIN12470.1"/>
    <property type="molecule type" value="Genomic_DNA"/>
</dbReference>
<dbReference type="NCBIfam" id="NF009301">
    <property type="entry name" value="PRK12658.1"/>
    <property type="match status" value="1"/>
</dbReference>
<keyword evidence="3" id="KW-1003">Cell membrane</keyword>
<feature type="transmembrane region" description="Helical" evidence="7">
    <location>
        <begin position="71"/>
        <end position="96"/>
    </location>
</feature>
<sequence length="117" mass="12682">MEVLWSLVVGVFISAGIYLLLERHVLRILFGLILLSSSVNLAIFTAGRLTASQPPLIDANAKLPPDGFANPLPHALILTAIVIGFGLLVFALILLYRAYSETGSADIDKMRCSEEDE</sequence>
<dbReference type="OrthoDB" id="9799219at2"/>
<evidence type="ECO:0000313" key="8">
    <source>
        <dbReference type="EMBL" id="KIN12470.1"/>
    </source>
</evidence>
<dbReference type="Proteomes" id="UP000031977">
    <property type="component" value="Unassembled WGS sequence"/>
</dbReference>
<proteinExistence type="inferred from homology"/>
<comment type="similarity">
    <text evidence="2">Belongs to the CPA3 antiporters (TC 2.A.63) subunit C family.</text>
</comment>
<protein>
    <submittedName>
        <fullName evidence="8">Cation:proton antiporter</fullName>
    </submittedName>
</protein>
<dbReference type="PANTHER" id="PTHR34583:SF2">
    <property type="entry name" value="ANTIPORTER SUBUNIT MNHC2-RELATED"/>
    <property type="match status" value="1"/>
</dbReference>
<gene>
    <name evidence="8" type="ORF">SU60_01435</name>
</gene>
<dbReference type="InterPro" id="IPR050601">
    <property type="entry name" value="CPA3_antiporter_subunitC"/>
</dbReference>
<feature type="transmembrane region" description="Helical" evidence="7">
    <location>
        <begin position="28"/>
        <end position="51"/>
    </location>
</feature>
<evidence type="ECO:0000256" key="5">
    <source>
        <dbReference type="ARBA" id="ARBA00022989"/>
    </source>
</evidence>
<accession>A0A0C3IBV0</accession>
<dbReference type="STRING" id="50718.SU60_01435"/>
<evidence type="ECO:0000256" key="4">
    <source>
        <dbReference type="ARBA" id="ARBA00022692"/>
    </source>
</evidence>
<keyword evidence="5 7" id="KW-1133">Transmembrane helix</keyword>
<evidence type="ECO:0000256" key="3">
    <source>
        <dbReference type="ARBA" id="ARBA00022475"/>
    </source>
</evidence>
<reference evidence="8 9" key="1">
    <citation type="submission" date="2015-01" db="EMBL/GenBank/DDBJ databases">
        <title>Draft genome of Vibrio mytili type strain CAIM 528.</title>
        <authorList>
            <person name="Gonzalez-Castillo A."/>
            <person name="Gomez-Gil B."/>
            <person name="Enciso-Ibarra J."/>
        </authorList>
    </citation>
    <scope>NUCLEOTIDE SEQUENCE [LARGE SCALE GENOMIC DNA]</scope>
    <source>
        <strain evidence="8 9">CAIM 528</strain>
    </source>
</reference>
<keyword evidence="9" id="KW-1185">Reference proteome</keyword>
<keyword evidence="4 7" id="KW-0812">Transmembrane</keyword>
<feature type="transmembrane region" description="Helical" evidence="7">
    <location>
        <begin position="6"/>
        <end position="21"/>
    </location>
</feature>
<evidence type="ECO:0000256" key="6">
    <source>
        <dbReference type="ARBA" id="ARBA00023136"/>
    </source>
</evidence>
<dbReference type="AlphaFoldDB" id="A0A0C3IBV0"/>
<comment type="subcellular location">
    <subcellularLocation>
        <location evidence="1">Cell membrane</location>
        <topology evidence="1">Multi-pass membrane protein</topology>
    </subcellularLocation>
</comment>
<dbReference type="PANTHER" id="PTHR34583">
    <property type="entry name" value="ANTIPORTER SUBUNIT MNHC2-RELATED"/>
    <property type="match status" value="1"/>
</dbReference>
<name>A0A0C3IBV0_9VIBR</name>
<comment type="caution">
    <text evidence="8">The sequence shown here is derived from an EMBL/GenBank/DDBJ whole genome shotgun (WGS) entry which is preliminary data.</text>
</comment>
<evidence type="ECO:0000256" key="1">
    <source>
        <dbReference type="ARBA" id="ARBA00004651"/>
    </source>
</evidence>
<dbReference type="InterPro" id="IPR039428">
    <property type="entry name" value="NUOK/Mnh_C1-like"/>
</dbReference>
<evidence type="ECO:0000256" key="7">
    <source>
        <dbReference type="SAM" id="Phobius"/>
    </source>
</evidence>
<dbReference type="Gene3D" id="1.10.287.3510">
    <property type="match status" value="1"/>
</dbReference>